<feature type="transmembrane region" description="Helical" evidence="2">
    <location>
        <begin position="602"/>
        <end position="627"/>
    </location>
</feature>
<feature type="region of interest" description="Disordered" evidence="1">
    <location>
        <begin position="444"/>
        <end position="496"/>
    </location>
</feature>
<dbReference type="RefSeq" id="WP_086839600.1">
    <property type="nucleotide sequence ID" value="NZ_BAAASE010000017.1"/>
</dbReference>
<evidence type="ECO:0000256" key="2">
    <source>
        <dbReference type="SAM" id="Phobius"/>
    </source>
</evidence>
<protein>
    <recommendedName>
        <fullName evidence="3">Peptidase C14 caspase domain-containing protein</fullName>
    </recommendedName>
</protein>
<evidence type="ECO:0000256" key="1">
    <source>
        <dbReference type="SAM" id="MobiDB-lite"/>
    </source>
</evidence>
<evidence type="ECO:0000259" key="3">
    <source>
        <dbReference type="Pfam" id="PF00656"/>
    </source>
</evidence>
<dbReference type="PROSITE" id="PS00018">
    <property type="entry name" value="EF_HAND_1"/>
    <property type="match status" value="1"/>
</dbReference>
<name>A0ABN3JE22_9ACTN</name>
<dbReference type="Gene3D" id="3.40.50.1460">
    <property type="match status" value="1"/>
</dbReference>
<accession>A0ABN3JE22</accession>
<evidence type="ECO:0000313" key="5">
    <source>
        <dbReference type="Proteomes" id="UP001499986"/>
    </source>
</evidence>
<dbReference type="Pfam" id="PF00656">
    <property type="entry name" value="Peptidase_C14"/>
    <property type="match status" value="1"/>
</dbReference>
<reference evidence="4 5" key="1">
    <citation type="journal article" date="2019" name="Int. J. Syst. Evol. Microbiol.">
        <title>The Global Catalogue of Microorganisms (GCM) 10K type strain sequencing project: providing services to taxonomists for standard genome sequencing and annotation.</title>
        <authorList>
            <consortium name="The Broad Institute Genomics Platform"/>
            <consortium name="The Broad Institute Genome Sequencing Center for Infectious Disease"/>
            <person name="Wu L."/>
            <person name="Ma J."/>
        </authorList>
    </citation>
    <scope>NUCLEOTIDE SEQUENCE [LARGE SCALE GENOMIC DNA]</scope>
    <source>
        <strain evidence="4 5">JCM 4358</strain>
    </source>
</reference>
<dbReference type="PANTHER" id="PTHR22576:SF37">
    <property type="entry name" value="MUCOSA-ASSOCIATED LYMPHOID TISSUE LYMPHOMA TRANSLOCATION PROTEIN 1"/>
    <property type="match status" value="1"/>
</dbReference>
<keyword evidence="5" id="KW-1185">Reference proteome</keyword>
<gene>
    <name evidence="4" type="ORF">GCM10010255_81110</name>
</gene>
<dbReference type="InterPro" id="IPR011600">
    <property type="entry name" value="Pept_C14_caspase"/>
</dbReference>
<dbReference type="PANTHER" id="PTHR22576">
    <property type="entry name" value="MUCOSA ASSOCIATED LYMPHOID TISSUE LYMPHOMA TRANSLOCATION PROTEIN 1/PARACASPASE"/>
    <property type="match status" value="1"/>
</dbReference>
<keyword evidence="2" id="KW-0472">Membrane</keyword>
<feature type="transmembrane region" description="Helical" evidence="2">
    <location>
        <begin position="504"/>
        <end position="524"/>
    </location>
</feature>
<proteinExistence type="predicted"/>
<dbReference type="NCBIfam" id="NF047832">
    <property type="entry name" value="caspase_w_EACC1"/>
    <property type="match status" value="1"/>
</dbReference>
<evidence type="ECO:0000313" key="4">
    <source>
        <dbReference type="EMBL" id="GAA2426530.1"/>
    </source>
</evidence>
<comment type="caution">
    <text evidence="4">The sequence shown here is derived from an EMBL/GenBank/DDBJ whole genome shotgun (WGS) entry which is preliminary data.</text>
</comment>
<dbReference type="InterPro" id="IPR018247">
    <property type="entry name" value="EF_Hand_1_Ca_BS"/>
</dbReference>
<dbReference type="InterPro" id="IPR052039">
    <property type="entry name" value="Caspase-related_regulators"/>
</dbReference>
<dbReference type="Proteomes" id="UP001499986">
    <property type="component" value="Unassembled WGS sequence"/>
</dbReference>
<sequence>MADRERQALIVVTSAYDDPGLGALRAPTDDAEELAEVLADPDIGSFEVEVLTDPDSQRLRTKVEDFFADRTPRHTLLLHFSCHGVKNAAGKLFLATTDTRRNRLASTAVPAEYVSGTMLASRAQRAVVLLDCCYAGAFERGMFPRAGADAHVQESFQDLERTGGRRGRAVFTASSAVQYAFEEDRPVTGANPPEERRPSLFIGSLVKGLRSGDADRDGDGEIGMSELADYVSDRLTELTPHQTPQLWLFGAHGGDVTIARTRPRAPTAVALPTRLDSAVHAAGREERLWAVEDLGTLLRGDDVGLALSARTALAALTHDDSRRVSQGAEQALRTAHPRAATHFVDLGTVTAGTPGPQTLLALEGPPIVHATVEAASGLPWLRATRVAEGVQVSAEVAEPGHYEGDVLVRTATGELPVHVGVDAVPARRPRRWVQRPVARPVLATPVREASMRKTPVRAPEPPPAPSPATEEPRPPGPKTSKRKPPEPAAAVEAPPGRARAARPAAALLCSAFVLNLLALVTPIVTSDYNAVFAHTSVTGPGWLVVIALWAGLATTGVLGALALRGSALPFRTPVLVWLACVTAATMAAAGFIYSALSESIDYYTPSAGTVALTLAWMVELWCCVTVWRRRQTASPTPPRQG</sequence>
<feature type="domain" description="Peptidase C14 caspase" evidence="3">
    <location>
        <begin position="6"/>
        <end position="245"/>
    </location>
</feature>
<keyword evidence="2" id="KW-0812">Transmembrane</keyword>
<keyword evidence="2" id="KW-1133">Transmembrane helix</keyword>
<dbReference type="SUPFAM" id="SSF52129">
    <property type="entry name" value="Caspase-like"/>
    <property type="match status" value="1"/>
</dbReference>
<dbReference type="EMBL" id="BAAASE010000017">
    <property type="protein sequence ID" value="GAA2426530.1"/>
    <property type="molecule type" value="Genomic_DNA"/>
</dbReference>
<feature type="transmembrane region" description="Helical" evidence="2">
    <location>
        <begin position="544"/>
        <end position="563"/>
    </location>
</feature>
<dbReference type="InterPro" id="IPR029030">
    <property type="entry name" value="Caspase-like_dom_sf"/>
</dbReference>
<feature type="transmembrane region" description="Helical" evidence="2">
    <location>
        <begin position="575"/>
        <end position="596"/>
    </location>
</feature>
<organism evidence="4 5">
    <name type="scientific">Streptomyces coeruleofuscus</name>
    <dbReference type="NCBI Taxonomy" id="66879"/>
    <lineage>
        <taxon>Bacteria</taxon>
        <taxon>Bacillati</taxon>
        <taxon>Actinomycetota</taxon>
        <taxon>Actinomycetes</taxon>
        <taxon>Kitasatosporales</taxon>
        <taxon>Streptomycetaceae</taxon>
        <taxon>Streptomyces</taxon>
    </lineage>
</organism>